<proteinExistence type="predicted"/>
<evidence type="ECO:0000256" key="1">
    <source>
        <dbReference type="SAM" id="MobiDB-lite"/>
    </source>
</evidence>
<dbReference type="InParanoid" id="F8PZC1"/>
<reference evidence="3" key="1">
    <citation type="journal article" date="2011" name="Science">
        <title>The plant cell wall-decomposing machinery underlies the functional diversity of forest fungi.</title>
        <authorList>
            <person name="Eastwood D.C."/>
            <person name="Floudas D."/>
            <person name="Binder M."/>
            <person name="Majcherczyk A."/>
            <person name="Schneider P."/>
            <person name="Aerts A."/>
            <person name="Asiegbu F.O."/>
            <person name="Baker S.E."/>
            <person name="Barry K."/>
            <person name="Bendiksby M."/>
            <person name="Blumentritt M."/>
            <person name="Coutinho P.M."/>
            <person name="Cullen D."/>
            <person name="de Vries R.P."/>
            <person name="Gathman A."/>
            <person name="Goodell B."/>
            <person name="Henrissat B."/>
            <person name="Ihrmark K."/>
            <person name="Kauserud H."/>
            <person name="Kohler A."/>
            <person name="LaButti K."/>
            <person name="Lapidus A."/>
            <person name="Lavin J.L."/>
            <person name="Lee Y.-H."/>
            <person name="Lindquist E."/>
            <person name="Lilly W."/>
            <person name="Lucas S."/>
            <person name="Morin E."/>
            <person name="Murat C."/>
            <person name="Oguiza J.A."/>
            <person name="Park J."/>
            <person name="Pisabarro A.G."/>
            <person name="Riley R."/>
            <person name="Rosling A."/>
            <person name="Salamov A."/>
            <person name="Schmidt O."/>
            <person name="Schmutz J."/>
            <person name="Skrede I."/>
            <person name="Stenlid J."/>
            <person name="Wiebenga A."/>
            <person name="Xie X."/>
            <person name="Kuees U."/>
            <person name="Hibbett D.S."/>
            <person name="Hoffmeister D."/>
            <person name="Hoegberg N."/>
            <person name="Martin F."/>
            <person name="Grigoriev I.V."/>
            <person name="Watkinson S.C."/>
        </authorList>
    </citation>
    <scope>NUCLEOTIDE SEQUENCE [LARGE SCALE GENOMIC DNA]</scope>
    <source>
        <strain evidence="3">strain S7.3</strain>
    </source>
</reference>
<evidence type="ECO:0000313" key="3">
    <source>
        <dbReference type="Proteomes" id="UP000008063"/>
    </source>
</evidence>
<dbReference type="Proteomes" id="UP000008063">
    <property type="component" value="Unassembled WGS sequence"/>
</dbReference>
<evidence type="ECO:0008006" key="4">
    <source>
        <dbReference type="Google" id="ProtNLM"/>
    </source>
</evidence>
<dbReference type="InterPro" id="IPR036561">
    <property type="entry name" value="MAM33_sf"/>
</dbReference>
<organism evidence="3">
    <name type="scientific">Serpula lacrymans var. lacrymans (strain S7.3)</name>
    <name type="common">Dry rot fungus</name>
    <dbReference type="NCBI Taxonomy" id="936435"/>
    <lineage>
        <taxon>Eukaryota</taxon>
        <taxon>Fungi</taxon>
        <taxon>Dikarya</taxon>
        <taxon>Basidiomycota</taxon>
        <taxon>Agaricomycotina</taxon>
        <taxon>Agaricomycetes</taxon>
        <taxon>Agaricomycetidae</taxon>
        <taxon>Boletales</taxon>
        <taxon>Coniophorineae</taxon>
        <taxon>Serpulaceae</taxon>
        <taxon>Serpula</taxon>
    </lineage>
</organism>
<dbReference type="FunCoup" id="F8PZC1">
    <property type="interactions" value="103"/>
</dbReference>
<accession>F8PZC1</accession>
<dbReference type="OMA" id="QEYIRWM"/>
<feature type="region of interest" description="Disordered" evidence="1">
    <location>
        <begin position="125"/>
        <end position="152"/>
    </location>
</feature>
<dbReference type="SUPFAM" id="SSF54529">
    <property type="entry name" value="Mitochondrial glycoprotein MAM33-like"/>
    <property type="match status" value="1"/>
</dbReference>
<protein>
    <recommendedName>
        <fullName evidence="4">Mitochondrial glyco protein</fullName>
    </recommendedName>
</protein>
<gene>
    <name evidence="2" type="ORF">SERLA73DRAFT_137483</name>
</gene>
<dbReference type="Gene3D" id="3.10.280.10">
    <property type="entry name" value="Mitochondrial glycoprotein"/>
    <property type="match status" value="1"/>
</dbReference>
<sequence length="270" mass="29958">MVQMCSYCGVKPRYVEAGGRVHAYCGRTCANNAESNPGGVHDRPSQGHKSGSSNNNNRPRGLGDIIATEIAQKNKQAPAVSYKLVSSYKNNPIWRIEDTRGKSEISVVRDYQNEHIRVVFSLNDAESMGPDLPDEDEVGDTSEVDDEDQSLEDEGEAMQCTILVSKPHKGTLLIKAVALGGHFLIDNVSHSDDTDLATKNSAEADYQRQNIYIAPQFDDLSESLQNGFTSFLEERGINDELSEFVGEYVKHKENDEHTNWLQGLQSFFSP</sequence>
<dbReference type="OrthoDB" id="2419903at2759"/>
<dbReference type="GO" id="GO:0042256">
    <property type="term" value="P:cytosolic ribosome assembly"/>
    <property type="evidence" value="ECO:0007669"/>
    <property type="project" value="TreeGrafter"/>
</dbReference>
<name>F8PZC1_SERL3</name>
<feature type="region of interest" description="Disordered" evidence="1">
    <location>
        <begin position="34"/>
        <end position="62"/>
    </location>
</feature>
<dbReference type="EMBL" id="GL945480">
    <property type="protein sequence ID" value="EGN99234.1"/>
    <property type="molecule type" value="Genomic_DNA"/>
</dbReference>
<evidence type="ECO:0000313" key="2">
    <source>
        <dbReference type="EMBL" id="EGN99234.1"/>
    </source>
</evidence>
<dbReference type="HOGENOM" id="CLU_072692_0_1_1"/>
<dbReference type="GO" id="GO:0005759">
    <property type="term" value="C:mitochondrial matrix"/>
    <property type="evidence" value="ECO:0007669"/>
    <property type="project" value="InterPro"/>
</dbReference>
<dbReference type="STRING" id="936435.F8PZC1"/>
<dbReference type="AlphaFoldDB" id="F8PZC1"/>
<dbReference type="PANTHER" id="PTHR10826:SF1">
    <property type="entry name" value="COMPLEMENT COMPONENT 1 Q SUBCOMPONENT-BINDING PROTEIN, MITOCHONDRIAL"/>
    <property type="match status" value="1"/>
</dbReference>
<keyword evidence="3" id="KW-1185">Reference proteome</keyword>
<dbReference type="PANTHER" id="PTHR10826">
    <property type="entry name" value="COMPLEMENT COMPONENT 1"/>
    <property type="match status" value="1"/>
</dbReference>
<dbReference type="InterPro" id="IPR003428">
    <property type="entry name" value="MAM33"/>
</dbReference>
<dbReference type="Pfam" id="PF02330">
    <property type="entry name" value="MAM33"/>
    <property type="match status" value="1"/>
</dbReference>
<feature type="compositionally biased region" description="Acidic residues" evidence="1">
    <location>
        <begin position="132"/>
        <end position="152"/>
    </location>
</feature>